<protein>
    <submittedName>
        <fullName evidence="1">Uncharacterized protein</fullName>
    </submittedName>
</protein>
<evidence type="ECO:0000313" key="2">
    <source>
        <dbReference type="Proteomes" id="UP001148737"/>
    </source>
</evidence>
<dbReference type="EMBL" id="JANAKD010000841">
    <property type="protein sequence ID" value="KAJ3487454.1"/>
    <property type="molecule type" value="Genomic_DNA"/>
</dbReference>
<comment type="caution">
    <text evidence="1">The sequence shown here is derived from an EMBL/GenBank/DDBJ whole genome shotgun (WGS) entry which is preliminary data.</text>
</comment>
<proteinExistence type="predicted"/>
<sequence>MQTQSDFIGIPVNRPAMRETTALGAAIAAGFAVGIWNSFDDLKNVNTEGSTTFKPQITTQDASSRFARWEKAVEMSKGWAN</sequence>
<evidence type="ECO:0000313" key="1">
    <source>
        <dbReference type="EMBL" id="KAJ3487454.1"/>
    </source>
</evidence>
<accession>A0ACC1QRK3</accession>
<dbReference type="Proteomes" id="UP001148737">
    <property type="component" value="Unassembled WGS sequence"/>
</dbReference>
<reference evidence="1" key="1">
    <citation type="submission" date="2022-07" db="EMBL/GenBank/DDBJ databases">
        <title>Genome Sequence of Lecanicillium saksenae.</title>
        <authorList>
            <person name="Buettner E."/>
        </authorList>
    </citation>
    <scope>NUCLEOTIDE SEQUENCE</scope>
    <source>
        <strain evidence="1">VT-O1</strain>
    </source>
</reference>
<name>A0ACC1QRK3_9HYPO</name>
<keyword evidence="2" id="KW-1185">Reference proteome</keyword>
<organism evidence="1 2">
    <name type="scientific">Lecanicillium saksenae</name>
    <dbReference type="NCBI Taxonomy" id="468837"/>
    <lineage>
        <taxon>Eukaryota</taxon>
        <taxon>Fungi</taxon>
        <taxon>Dikarya</taxon>
        <taxon>Ascomycota</taxon>
        <taxon>Pezizomycotina</taxon>
        <taxon>Sordariomycetes</taxon>
        <taxon>Hypocreomycetidae</taxon>
        <taxon>Hypocreales</taxon>
        <taxon>Cordycipitaceae</taxon>
        <taxon>Lecanicillium</taxon>
    </lineage>
</organism>
<gene>
    <name evidence="1" type="ORF">NLG97_g6412</name>
</gene>